<dbReference type="InterPro" id="IPR035701">
    <property type="entry name" value="CASP10_DED2"/>
</dbReference>
<dbReference type="Pfam" id="PF00656">
    <property type="entry name" value="Peptidase_C14"/>
    <property type="match status" value="1"/>
</dbReference>
<dbReference type="PROSITE" id="PS01121">
    <property type="entry name" value="CASPASE_HIS"/>
    <property type="match status" value="1"/>
</dbReference>
<dbReference type="CDD" id="cd08814">
    <property type="entry name" value="DED_Caspase_10_r2"/>
    <property type="match status" value="1"/>
</dbReference>
<organism evidence="12 13">
    <name type="scientific">Apaloderma vittatum</name>
    <name type="common">Bar-tailed trogon</name>
    <dbReference type="NCBI Taxonomy" id="57397"/>
    <lineage>
        <taxon>Eukaryota</taxon>
        <taxon>Metazoa</taxon>
        <taxon>Chordata</taxon>
        <taxon>Craniata</taxon>
        <taxon>Vertebrata</taxon>
        <taxon>Euteleostomi</taxon>
        <taxon>Archelosauria</taxon>
        <taxon>Archosauria</taxon>
        <taxon>Dinosauria</taxon>
        <taxon>Saurischia</taxon>
        <taxon>Theropoda</taxon>
        <taxon>Coelurosauria</taxon>
        <taxon>Aves</taxon>
        <taxon>Neognathae</taxon>
        <taxon>Neoaves</taxon>
        <taxon>Telluraves</taxon>
        <taxon>Coraciimorphae</taxon>
        <taxon>Trogoniformes</taxon>
        <taxon>Trogonidae</taxon>
        <taxon>Apaloderma</taxon>
    </lineage>
</organism>
<keyword evidence="7" id="KW-0865">Zymogen</keyword>
<dbReference type="InterPro" id="IPR001875">
    <property type="entry name" value="DED_dom"/>
</dbReference>
<keyword evidence="6" id="KW-0788">Thiol protease</keyword>
<evidence type="ECO:0000256" key="1">
    <source>
        <dbReference type="ARBA" id="ARBA00010134"/>
    </source>
</evidence>
<keyword evidence="2" id="KW-0645">Protease</keyword>
<dbReference type="GO" id="GO:0042981">
    <property type="term" value="P:regulation of apoptotic process"/>
    <property type="evidence" value="ECO:0007669"/>
    <property type="project" value="InterPro"/>
</dbReference>
<dbReference type="PRINTS" id="PR00376">
    <property type="entry name" value="IL1BCENZYME"/>
</dbReference>
<feature type="domain" description="Caspase family p20" evidence="11">
    <location>
        <begin position="260"/>
        <end position="384"/>
    </location>
</feature>
<feature type="domain" description="DED" evidence="9">
    <location>
        <begin position="106"/>
        <end position="181"/>
    </location>
</feature>
<feature type="non-terminal residue" evidence="12">
    <location>
        <position position="1"/>
    </location>
</feature>
<dbReference type="GO" id="GO:0051604">
    <property type="term" value="P:protein maturation"/>
    <property type="evidence" value="ECO:0007669"/>
    <property type="project" value="UniProtKB-ARBA"/>
</dbReference>
<keyword evidence="4" id="KW-0677">Repeat</keyword>
<dbReference type="Gene3D" id="1.10.533.10">
    <property type="entry name" value="Death Domain, Fas"/>
    <property type="match status" value="2"/>
</dbReference>
<evidence type="ECO:0000259" key="10">
    <source>
        <dbReference type="PROSITE" id="PS50207"/>
    </source>
</evidence>
<dbReference type="SUPFAM" id="SSF47986">
    <property type="entry name" value="DEATH domain"/>
    <property type="match status" value="2"/>
</dbReference>
<gene>
    <name evidence="12" type="ORF">N311_03452</name>
</gene>
<dbReference type="MEROPS" id="C14.011"/>
<dbReference type="GO" id="GO:0004197">
    <property type="term" value="F:cysteine-type endopeptidase activity"/>
    <property type="evidence" value="ECO:0007669"/>
    <property type="project" value="InterPro"/>
</dbReference>
<dbReference type="InterPro" id="IPR015917">
    <property type="entry name" value="Pept_C14A"/>
</dbReference>
<accession>A0A091NTZ9</accession>
<dbReference type="PROSITE" id="PS01122">
    <property type="entry name" value="CASPASE_CYS"/>
    <property type="match status" value="1"/>
</dbReference>
<evidence type="ECO:0000256" key="5">
    <source>
        <dbReference type="ARBA" id="ARBA00022801"/>
    </source>
</evidence>
<dbReference type="SUPFAM" id="SSF52129">
    <property type="entry name" value="Caspase-like"/>
    <property type="match status" value="1"/>
</dbReference>
<dbReference type="InterPro" id="IPR033139">
    <property type="entry name" value="Caspase_cys_AS"/>
</dbReference>
<dbReference type="PROSITE" id="PS50207">
    <property type="entry name" value="CASPASE_P10"/>
    <property type="match status" value="1"/>
</dbReference>
<evidence type="ECO:0000256" key="4">
    <source>
        <dbReference type="ARBA" id="ARBA00022737"/>
    </source>
</evidence>
<keyword evidence="13" id="KW-1185">Reference proteome</keyword>
<dbReference type="GO" id="GO:0006915">
    <property type="term" value="P:apoptotic process"/>
    <property type="evidence" value="ECO:0007669"/>
    <property type="project" value="UniProtKB-KW"/>
</dbReference>
<dbReference type="FunFam" id="3.40.50.1460:FF:000014">
    <property type="entry name" value="Caspase 10, apoptosis-related cysteine peptidase"/>
    <property type="match status" value="1"/>
</dbReference>
<evidence type="ECO:0000259" key="9">
    <source>
        <dbReference type="PROSITE" id="PS50168"/>
    </source>
</evidence>
<dbReference type="InterPro" id="IPR002138">
    <property type="entry name" value="Pept_C14_p10"/>
</dbReference>
<dbReference type="CDD" id="cd00032">
    <property type="entry name" value="CASc"/>
    <property type="match status" value="1"/>
</dbReference>
<name>A0A091NTZ9_APAVI</name>
<evidence type="ECO:0000256" key="6">
    <source>
        <dbReference type="ARBA" id="ARBA00022807"/>
    </source>
</evidence>
<dbReference type="PANTHER" id="PTHR48169:SF7">
    <property type="entry name" value="CASPASE 10"/>
    <property type="match status" value="1"/>
</dbReference>
<dbReference type="InterPro" id="IPR001309">
    <property type="entry name" value="Pept_C14_p20"/>
</dbReference>
<dbReference type="FunFam" id="1.10.533.10:FF:000016">
    <property type="entry name" value="CASP8 and FADD-like apoptosis regulator"/>
    <property type="match status" value="1"/>
</dbReference>
<dbReference type="InterPro" id="IPR016129">
    <property type="entry name" value="Caspase_his_AS"/>
</dbReference>
<keyword evidence="3" id="KW-0053">Apoptosis</keyword>
<dbReference type="InterPro" id="IPR011600">
    <property type="entry name" value="Pept_C14_caspase"/>
</dbReference>
<evidence type="ECO:0000256" key="7">
    <source>
        <dbReference type="ARBA" id="ARBA00023145"/>
    </source>
</evidence>
<comment type="similarity">
    <text evidence="1 8">Belongs to the peptidase C14A family.</text>
</comment>
<dbReference type="GO" id="GO:0005737">
    <property type="term" value="C:cytoplasm"/>
    <property type="evidence" value="ECO:0007669"/>
    <property type="project" value="UniProtKB-ARBA"/>
</dbReference>
<dbReference type="FunFam" id="1.10.533.10:FF:000038">
    <property type="entry name" value="Caspase 10"/>
    <property type="match status" value="1"/>
</dbReference>
<keyword evidence="5" id="KW-0378">Hydrolase</keyword>
<dbReference type="PANTHER" id="PTHR48169">
    <property type="entry name" value="DED DOMAIN-CONTAINING PROTEIN"/>
    <property type="match status" value="1"/>
</dbReference>
<dbReference type="SMART" id="SM00115">
    <property type="entry name" value="CASc"/>
    <property type="match status" value="1"/>
</dbReference>
<feature type="domain" description="Caspase family p10" evidence="10">
    <location>
        <begin position="409"/>
        <end position="496"/>
    </location>
</feature>
<dbReference type="PROSITE" id="PS50208">
    <property type="entry name" value="CASPASE_P20"/>
    <property type="match status" value="1"/>
</dbReference>
<dbReference type="InterPro" id="IPR029030">
    <property type="entry name" value="Caspase-like_dom_sf"/>
</dbReference>
<feature type="domain" description="DED" evidence="9">
    <location>
        <begin position="11"/>
        <end position="89"/>
    </location>
</feature>
<dbReference type="Proteomes" id="UP000054244">
    <property type="component" value="Unassembled WGS sequence"/>
</dbReference>
<dbReference type="SMART" id="SM00031">
    <property type="entry name" value="DED"/>
    <property type="match status" value="2"/>
</dbReference>
<dbReference type="InterPro" id="IPR011029">
    <property type="entry name" value="DEATH-like_dom_sf"/>
</dbReference>
<dbReference type="AlphaFoldDB" id="A0A091NTZ9"/>
<reference evidence="12 13" key="1">
    <citation type="submission" date="2014-04" db="EMBL/GenBank/DDBJ databases">
        <title>Genome evolution of avian class.</title>
        <authorList>
            <person name="Zhang G."/>
            <person name="Li C."/>
        </authorList>
    </citation>
    <scope>NUCLEOTIDE SEQUENCE [LARGE SCALE GENOMIC DNA]</scope>
    <source>
        <strain evidence="12">BGI_N311</strain>
    </source>
</reference>
<evidence type="ECO:0000256" key="2">
    <source>
        <dbReference type="ARBA" id="ARBA00022670"/>
    </source>
</evidence>
<sequence length="505" mass="57717">SSNMECDFSLKFHQQLLLIDEDLVSEDVAALKFLCADLLPFKKLEHVKSAVDIFQLLMAEEYLNEEDTFLLAELLYRIKCHSLLRKLGYTKEKVQECLHERGRVSLYRQMLYELSENITNEMLTEIIFLLQNYLPKRWVTLSTLELLIVLEKQGLLAEDNVQVLEEICMKVSPDLLETVNHYKRTKVSLPQQENTLPVKESSLSHIGDIASPQKGTGRVGVLDFCPRLALKKCSINALRLEGFSLSFLQKMTSYKMDGPHRGFCLIFNNVHFGGSLLERKGSCKDAEELERVFTWLGLDVTTYTDRTSQEIEELMRAWQNLQAHKDRDCFICCILSHGESGAIYGKDEKLLSIRRIMSHFTAKKCPQLAEKPKLFFIQACQGKEIQRPVYVEADAQNPGLPSTQHSVSPSESIPEEADFLLGMATIDGYVSFRHIEQGAWYIQALCSKLQLLVPRGEDILSILTEVNEDVGRRVDRLGTKKQMPQPAYTLRRKLIFPIPRDPPPS</sequence>
<dbReference type="Gene3D" id="3.40.50.1460">
    <property type="match status" value="1"/>
</dbReference>
<dbReference type="GO" id="GO:0006508">
    <property type="term" value="P:proteolysis"/>
    <property type="evidence" value="ECO:0007669"/>
    <property type="project" value="UniProtKB-KW"/>
</dbReference>
<evidence type="ECO:0000259" key="11">
    <source>
        <dbReference type="PROSITE" id="PS50208"/>
    </source>
</evidence>
<evidence type="ECO:0000313" key="13">
    <source>
        <dbReference type="Proteomes" id="UP000054244"/>
    </source>
</evidence>
<dbReference type="PROSITE" id="PS50168">
    <property type="entry name" value="DED"/>
    <property type="match status" value="2"/>
</dbReference>
<dbReference type="Pfam" id="PF01335">
    <property type="entry name" value="DED"/>
    <property type="match status" value="2"/>
</dbReference>
<dbReference type="EMBL" id="KL374636">
    <property type="protein sequence ID" value="KFP82940.1"/>
    <property type="molecule type" value="Genomic_DNA"/>
</dbReference>
<proteinExistence type="inferred from homology"/>
<evidence type="ECO:0000313" key="12">
    <source>
        <dbReference type="EMBL" id="KFP82940.1"/>
    </source>
</evidence>
<evidence type="ECO:0000256" key="8">
    <source>
        <dbReference type="RuleBase" id="RU003971"/>
    </source>
</evidence>
<feature type="non-terminal residue" evidence="12">
    <location>
        <position position="505"/>
    </location>
</feature>
<evidence type="ECO:0000256" key="3">
    <source>
        <dbReference type="ARBA" id="ARBA00022703"/>
    </source>
</evidence>
<protein>
    <submittedName>
        <fullName evidence="12">Caspase-10</fullName>
    </submittedName>
</protein>